<keyword evidence="2" id="KW-0378">Hydrolase</keyword>
<dbReference type="PANTHER" id="PTHR37017">
    <property type="entry name" value="AB HYDROLASE-1 DOMAIN-CONTAINING PROTEIN-RELATED"/>
    <property type="match status" value="1"/>
</dbReference>
<accession>A0A0S4QRF9</accession>
<dbReference type="PANTHER" id="PTHR37017:SF11">
    <property type="entry name" value="ESTERASE_LIPASE_THIOESTERASE DOMAIN-CONTAINING PROTEIN"/>
    <property type="match status" value="1"/>
</dbReference>
<dbReference type="SUPFAM" id="SSF53474">
    <property type="entry name" value="alpha/beta-Hydrolases"/>
    <property type="match status" value="1"/>
</dbReference>
<sequence>MPQPTVVLVHGAFADASSFARVIPELLADGLRVVAPAVPNRSLVGDAEYVGSVLAAIDGPVVLVGHSYGCAVATVVGAAPNVQALVYLAGFVPAQGEDLGELQGRFPDSDLGPALIATPFPGGVDLTVDVERFPAVFAHDVDPAAAAVLAVTQRPLSAAAFGEKAPAAGWQTTPAWGLVATADHTINPEVQRFGYQRAGADTIEVDSSHLVMFSRPAEVADLIRKAVAAVSA</sequence>
<keyword evidence="3" id="KW-1185">Reference proteome</keyword>
<evidence type="ECO:0000259" key="1">
    <source>
        <dbReference type="Pfam" id="PF12697"/>
    </source>
</evidence>
<dbReference type="Proteomes" id="UP000198802">
    <property type="component" value="Unassembled WGS sequence"/>
</dbReference>
<dbReference type="InterPro" id="IPR052897">
    <property type="entry name" value="Sec-Metab_Biosynth_Hydrolase"/>
</dbReference>
<dbReference type="Pfam" id="PF12697">
    <property type="entry name" value="Abhydrolase_6"/>
    <property type="match status" value="1"/>
</dbReference>
<protein>
    <submittedName>
        <fullName evidence="2">Lysophospholipase, alpha-beta hydrolase superfamily</fullName>
    </submittedName>
</protein>
<dbReference type="GO" id="GO:0016787">
    <property type="term" value="F:hydrolase activity"/>
    <property type="evidence" value="ECO:0007669"/>
    <property type="project" value="UniProtKB-KW"/>
</dbReference>
<dbReference type="InterPro" id="IPR000073">
    <property type="entry name" value="AB_hydrolase_1"/>
</dbReference>
<feature type="domain" description="AB hydrolase-1" evidence="1">
    <location>
        <begin position="6"/>
        <end position="221"/>
    </location>
</feature>
<organism evidence="2 3">
    <name type="scientific">Parafrankia irregularis</name>
    <dbReference type="NCBI Taxonomy" id="795642"/>
    <lineage>
        <taxon>Bacteria</taxon>
        <taxon>Bacillati</taxon>
        <taxon>Actinomycetota</taxon>
        <taxon>Actinomycetes</taxon>
        <taxon>Frankiales</taxon>
        <taxon>Frankiaceae</taxon>
        <taxon>Parafrankia</taxon>
    </lineage>
</organism>
<dbReference type="Gene3D" id="3.40.50.1820">
    <property type="entry name" value="alpha/beta hydrolase"/>
    <property type="match status" value="1"/>
</dbReference>
<dbReference type="RefSeq" id="WP_091280778.1">
    <property type="nucleotide sequence ID" value="NZ_FAOZ01000017.1"/>
</dbReference>
<name>A0A0S4QRF9_9ACTN</name>
<dbReference type="InterPro" id="IPR029058">
    <property type="entry name" value="AB_hydrolase_fold"/>
</dbReference>
<proteinExistence type="predicted"/>
<reference evidence="3" key="1">
    <citation type="submission" date="2015-11" db="EMBL/GenBank/DDBJ databases">
        <authorList>
            <person name="Varghese N."/>
        </authorList>
    </citation>
    <scope>NUCLEOTIDE SEQUENCE [LARGE SCALE GENOMIC DNA]</scope>
    <source>
        <strain evidence="3">DSM 45899</strain>
    </source>
</reference>
<dbReference type="EMBL" id="FAOZ01000017">
    <property type="protein sequence ID" value="CUU58145.1"/>
    <property type="molecule type" value="Genomic_DNA"/>
</dbReference>
<dbReference type="AlphaFoldDB" id="A0A0S4QRF9"/>
<gene>
    <name evidence="2" type="ORF">Ga0074812_11754</name>
</gene>
<evidence type="ECO:0000313" key="3">
    <source>
        <dbReference type="Proteomes" id="UP000198802"/>
    </source>
</evidence>
<evidence type="ECO:0000313" key="2">
    <source>
        <dbReference type="EMBL" id="CUU58145.1"/>
    </source>
</evidence>